<sequence>MTLNPDVTPDDLPHVLSFYGGQVLVVVPGRAPLCLRCRRTGHMRREYRVPGCFKCRSFGNTADECVRTYASVVGGNDGEPKVNENLMEAEEAEATSRAATKVAVASQENHAVVEAATPPEPPRQDEGNEKDTDNAKKTEPKQPEEGNSAVDVSTVPMDAKDESGKRRRNGRGGSH</sequence>
<dbReference type="InterPro" id="IPR036875">
    <property type="entry name" value="Znf_CCHC_sf"/>
</dbReference>
<evidence type="ECO:0000313" key="3">
    <source>
        <dbReference type="Proteomes" id="UP000821853"/>
    </source>
</evidence>
<keyword evidence="3" id="KW-1185">Reference proteome</keyword>
<dbReference type="EMBL" id="JABSTR010000004">
    <property type="protein sequence ID" value="KAH9367236.1"/>
    <property type="molecule type" value="Genomic_DNA"/>
</dbReference>
<evidence type="ECO:0000256" key="1">
    <source>
        <dbReference type="SAM" id="MobiDB-lite"/>
    </source>
</evidence>
<evidence type="ECO:0000313" key="2">
    <source>
        <dbReference type="EMBL" id="KAH9367236.1"/>
    </source>
</evidence>
<feature type="compositionally biased region" description="Basic residues" evidence="1">
    <location>
        <begin position="165"/>
        <end position="175"/>
    </location>
</feature>
<dbReference type="OMA" id="GHMRREY"/>
<feature type="compositionally biased region" description="Basic and acidic residues" evidence="1">
    <location>
        <begin position="122"/>
        <end position="144"/>
    </location>
</feature>
<dbReference type="GO" id="GO:0008270">
    <property type="term" value="F:zinc ion binding"/>
    <property type="evidence" value="ECO:0007669"/>
    <property type="project" value="InterPro"/>
</dbReference>
<dbReference type="VEuPathDB" id="VectorBase:HLOH_049261"/>
<proteinExistence type="predicted"/>
<accession>A0A9J6FYZ6</accession>
<dbReference type="GO" id="GO:0003676">
    <property type="term" value="F:nucleic acid binding"/>
    <property type="evidence" value="ECO:0007669"/>
    <property type="project" value="InterPro"/>
</dbReference>
<organism evidence="2 3">
    <name type="scientific">Haemaphysalis longicornis</name>
    <name type="common">Bush tick</name>
    <dbReference type="NCBI Taxonomy" id="44386"/>
    <lineage>
        <taxon>Eukaryota</taxon>
        <taxon>Metazoa</taxon>
        <taxon>Ecdysozoa</taxon>
        <taxon>Arthropoda</taxon>
        <taxon>Chelicerata</taxon>
        <taxon>Arachnida</taxon>
        <taxon>Acari</taxon>
        <taxon>Parasitiformes</taxon>
        <taxon>Ixodida</taxon>
        <taxon>Ixodoidea</taxon>
        <taxon>Ixodidae</taxon>
        <taxon>Haemaphysalinae</taxon>
        <taxon>Haemaphysalis</taxon>
    </lineage>
</organism>
<name>A0A9J6FYZ6_HAELO</name>
<feature type="region of interest" description="Disordered" evidence="1">
    <location>
        <begin position="89"/>
        <end position="175"/>
    </location>
</feature>
<evidence type="ECO:0008006" key="4">
    <source>
        <dbReference type="Google" id="ProtNLM"/>
    </source>
</evidence>
<dbReference type="SUPFAM" id="SSF57756">
    <property type="entry name" value="Retrovirus zinc finger-like domains"/>
    <property type="match status" value="1"/>
</dbReference>
<dbReference type="Gene3D" id="4.10.60.10">
    <property type="entry name" value="Zinc finger, CCHC-type"/>
    <property type="match status" value="1"/>
</dbReference>
<dbReference type="OrthoDB" id="9352756at2759"/>
<reference evidence="2 3" key="1">
    <citation type="journal article" date="2020" name="Cell">
        <title>Large-Scale Comparative Analyses of Tick Genomes Elucidate Their Genetic Diversity and Vector Capacities.</title>
        <authorList>
            <consortium name="Tick Genome and Microbiome Consortium (TIGMIC)"/>
            <person name="Jia N."/>
            <person name="Wang J."/>
            <person name="Shi W."/>
            <person name="Du L."/>
            <person name="Sun Y."/>
            <person name="Zhan W."/>
            <person name="Jiang J.F."/>
            <person name="Wang Q."/>
            <person name="Zhang B."/>
            <person name="Ji P."/>
            <person name="Bell-Sakyi L."/>
            <person name="Cui X.M."/>
            <person name="Yuan T.T."/>
            <person name="Jiang B.G."/>
            <person name="Yang W.F."/>
            <person name="Lam T.T."/>
            <person name="Chang Q.C."/>
            <person name="Ding S.J."/>
            <person name="Wang X.J."/>
            <person name="Zhu J.G."/>
            <person name="Ruan X.D."/>
            <person name="Zhao L."/>
            <person name="Wei J.T."/>
            <person name="Ye R.Z."/>
            <person name="Que T.C."/>
            <person name="Du C.H."/>
            <person name="Zhou Y.H."/>
            <person name="Cheng J.X."/>
            <person name="Dai P.F."/>
            <person name="Guo W.B."/>
            <person name="Han X.H."/>
            <person name="Huang E.J."/>
            <person name="Li L.F."/>
            <person name="Wei W."/>
            <person name="Gao Y.C."/>
            <person name="Liu J.Z."/>
            <person name="Shao H.Z."/>
            <person name="Wang X."/>
            <person name="Wang C.C."/>
            <person name="Yang T.C."/>
            <person name="Huo Q.B."/>
            <person name="Li W."/>
            <person name="Chen H.Y."/>
            <person name="Chen S.E."/>
            <person name="Zhou L.G."/>
            <person name="Ni X.B."/>
            <person name="Tian J.H."/>
            <person name="Sheng Y."/>
            <person name="Liu T."/>
            <person name="Pan Y.S."/>
            <person name="Xia L.Y."/>
            <person name="Li J."/>
            <person name="Zhao F."/>
            <person name="Cao W.C."/>
        </authorList>
    </citation>
    <scope>NUCLEOTIDE SEQUENCE [LARGE SCALE GENOMIC DNA]</scope>
    <source>
        <strain evidence="2">HaeL-2018</strain>
    </source>
</reference>
<dbReference type="Proteomes" id="UP000821853">
    <property type="component" value="Chromosome 2"/>
</dbReference>
<dbReference type="AlphaFoldDB" id="A0A9J6FYZ6"/>
<comment type="caution">
    <text evidence="2">The sequence shown here is derived from an EMBL/GenBank/DDBJ whole genome shotgun (WGS) entry which is preliminary data.</text>
</comment>
<protein>
    <recommendedName>
        <fullName evidence="4">CCHC-type domain-containing protein</fullName>
    </recommendedName>
</protein>
<gene>
    <name evidence="2" type="ORF">HPB48_000617</name>
</gene>